<dbReference type="Gramene" id="KOM57956">
    <property type="protein sequence ID" value="KOM57956"/>
    <property type="gene ID" value="LR48_Vigan11g098900"/>
</dbReference>
<name>A0A0L9VSC3_PHAAN</name>
<evidence type="ECO:0000313" key="3">
    <source>
        <dbReference type="Proteomes" id="UP000053144"/>
    </source>
</evidence>
<dbReference type="Proteomes" id="UP000053144">
    <property type="component" value="Chromosome 11"/>
</dbReference>
<feature type="compositionally biased region" description="Low complexity" evidence="1">
    <location>
        <begin position="85"/>
        <end position="107"/>
    </location>
</feature>
<accession>A0A0L9VSC3</accession>
<feature type="region of interest" description="Disordered" evidence="1">
    <location>
        <begin position="85"/>
        <end position="117"/>
    </location>
</feature>
<dbReference type="AlphaFoldDB" id="A0A0L9VSC3"/>
<proteinExistence type="predicted"/>
<sequence>MLPISLEQFATPPPLPPPLVVVAASTIGRHRCLHHWPVKFLNSLFRVFASISLARTTMFVVAISRSSLSPAVRHPLRPFVAAFGRSSSPSTVRCRPPSVVSSSSPLSQIKRKKTDFE</sequence>
<evidence type="ECO:0000256" key="1">
    <source>
        <dbReference type="SAM" id="MobiDB-lite"/>
    </source>
</evidence>
<organism evidence="2 3">
    <name type="scientific">Phaseolus angularis</name>
    <name type="common">Azuki bean</name>
    <name type="synonym">Vigna angularis</name>
    <dbReference type="NCBI Taxonomy" id="3914"/>
    <lineage>
        <taxon>Eukaryota</taxon>
        <taxon>Viridiplantae</taxon>
        <taxon>Streptophyta</taxon>
        <taxon>Embryophyta</taxon>
        <taxon>Tracheophyta</taxon>
        <taxon>Spermatophyta</taxon>
        <taxon>Magnoliopsida</taxon>
        <taxon>eudicotyledons</taxon>
        <taxon>Gunneridae</taxon>
        <taxon>Pentapetalae</taxon>
        <taxon>rosids</taxon>
        <taxon>fabids</taxon>
        <taxon>Fabales</taxon>
        <taxon>Fabaceae</taxon>
        <taxon>Papilionoideae</taxon>
        <taxon>50 kb inversion clade</taxon>
        <taxon>NPAAA clade</taxon>
        <taxon>indigoferoid/millettioid clade</taxon>
        <taxon>Phaseoleae</taxon>
        <taxon>Vigna</taxon>
    </lineage>
</organism>
<gene>
    <name evidence="2" type="ORF">LR48_Vigan11g098900</name>
</gene>
<dbReference type="EMBL" id="CM003381">
    <property type="protein sequence ID" value="KOM57956.1"/>
    <property type="molecule type" value="Genomic_DNA"/>
</dbReference>
<reference evidence="3" key="1">
    <citation type="journal article" date="2015" name="Proc. Natl. Acad. Sci. U.S.A.">
        <title>Genome sequencing of adzuki bean (Vigna angularis) provides insight into high starch and low fat accumulation and domestication.</title>
        <authorList>
            <person name="Yang K."/>
            <person name="Tian Z."/>
            <person name="Chen C."/>
            <person name="Luo L."/>
            <person name="Zhao B."/>
            <person name="Wang Z."/>
            <person name="Yu L."/>
            <person name="Li Y."/>
            <person name="Sun Y."/>
            <person name="Li W."/>
            <person name="Chen Y."/>
            <person name="Li Y."/>
            <person name="Zhang Y."/>
            <person name="Ai D."/>
            <person name="Zhao J."/>
            <person name="Shang C."/>
            <person name="Ma Y."/>
            <person name="Wu B."/>
            <person name="Wang M."/>
            <person name="Gao L."/>
            <person name="Sun D."/>
            <person name="Zhang P."/>
            <person name="Guo F."/>
            <person name="Wang W."/>
            <person name="Li Y."/>
            <person name="Wang J."/>
            <person name="Varshney R.K."/>
            <person name="Wang J."/>
            <person name="Ling H.Q."/>
            <person name="Wan P."/>
        </authorList>
    </citation>
    <scope>NUCLEOTIDE SEQUENCE</scope>
    <source>
        <strain evidence="3">cv. Jingnong 6</strain>
    </source>
</reference>
<protein>
    <submittedName>
        <fullName evidence="2">Uncharacterized protein</fullName>
    </submittedName>
</protein>
<evidence type="ECO:0000313" key="2">
    <source>
        <dbReference type="EMBL" id="KOM57956.1"/>
    </source>
</evidence>